<dbReference type="OrthoDB" id="9778545at2"/>
<organism evidence="9 10">
    <name type="scientific">Cecembia lonarensis (strain CCUG 58316 / KCTC 22772 / LW9)</name>
    <dbReference type="NCBI Taxonomy" id="1225176"/>
    <lineage>
        <taxon>Bacteria</taxon>
        <taxon>Pseudomonadati</taxon>
        <taxon>Bacteroidota</taxon>
        <taxon>Cytophagia</taxon>
        <taxon>Cytophagales</taxon>
        <taxon>Cyclobacteriaceae</taxon>
        <taxon>Cecembia</taxon>
    </lineage>
</organism>
<dbReference type="InterPro" id="IPR002477">
    <property type="entry name" value="Peptidoglycan-bd-like"/>
</dbReference>
<dbReference type="PROSITE" id="PS52029">
    <property type="entry name" value="LD_TPASE"/>
    <property type="match status" value="1"/>
</dbReference>
<dbReference type="CDD" id="cd16913">
    <property type="entry name" value="YkuD_like"/>
    <property type="match status" value="1"/>
</dbReference>
<comment type="similarity">
    <text evidence="2">Belongs to the YkuD family.</text>
</comment>
<evidence type="ECO:0000256" key="2">
    <source>
        <dbReference type="ARBA" id="ARBA00005992"/>
    </source>
</evidence>
<evidence type="ECO:0000256" key="4">
    <source>
        <dbReference type="ARBA" id="ARBA00022960"/>
    </source>
</evidence>
<dbReference type="Gene3D" id="1.10.101.10">
    <property type="entry name" value="PGBD-like superfamily/PGBD"/>
    <property type="match status" value="1"/>
</dbReference>
<name>K1L9G0_CECL9</name>
<evidence type="ECO:0000256" key="6">
    <source>
        <dbReference type="ARBA" id="ARBA00023316"/>
    </source>
</evidence>
<dbReference type="Pfam" id="PF20142">
    <property type="entry name" value="Scaffold"/>
    <property type="match status" value="1"/>
</dbReference>
<feature type="domain" description="L,D-TPase catalytic" evidence="8">
    <location>
        <begin position="326"/>
        <end position="505"/>
    </location>
</feature>
<feature type="active site" description="Nucleophile" evidence="7">
    <location>
        <position position="477"/>
    </location>
</feature>
<dbReference type="InterPro" id="IPR036365">
    <property type="entry name" value="PGBD-like_sf"/>
</dbReference>
<dbReference type="RefSeq" id="WP_009185611.1">
    <property type="nucleotide sequence ID" value="NZ_AMGM01000041.1"/>
</dbReference>
<evidence type="ECO:0000256" key="3">
    <source>
        <dbReference type="ARBA" id="ARBA00022679"/>
    </source>
</evidence>
<keyword evidence="6 7" id="KW-0961">Cell wall biogenesis/degradation</keyword>
<comment type="caution">
    <text evidence="9">The sequence shown here is derived from an EMBL/GenBank/DDBJ whole genome shotgun (WGS) entry which is preliminary data.</text>
</comment>
<dbReference type="Pfam" id="PF01471">
    <property type="entry name" value="PG_binding_1"/>
    <property type="match status" value="1"/>
</dbReference>
<dbReference type="GO" id="GO:0016740">
    <property type="term" value="F:transferase activity"/>
    <property type="evidence" value="ECO:0007669"/>
    <property type="project" value="UniProtKB-KW"/>
</dbReference>
<accession>K1L9G0</accession>
<keyword evidence="10" id="KW-1185">Reference proteome</keyword>
<dbReference type="InterPro" id="IPR052905">
    <property type="entry name" value="LD-transpeptidase_YkuD-like"/>
</dbReference>
<proteinExistence type="inferred from homology"/>
<evidence type="ECO:0000313" key="10">
    <source>
        <dbReference type="Proteomes" id="UP000004478"/>
    </source>
</evidence>
<keyword evidence="4 7" id="KW-0133">Cell shape</keyword>
<comment type="pathway">
    <text evidence="1 7">Cell wall biogenesis; peptidoglycan biosynthesis.</text>
</comment>
<dbReference type="Gene3D" id="2.40.440.10">
    <property type="entry name" value="L,D-transpeptidase catalytic domain-like"/>
    <property type="match status" value="1"/>
</dbReference>
<keyword evidence="5 7" id="KW-0573">Peptidoglycan synthesis</keyword>
<dbReference type="AlphaFoldDB" id="K1L9G0"/>
<evidence type="ECO:0000256" key="5">
    <source>
        <dbReference type="ARBA" id="ARBA00022984"/>
    </source>
</evidence>
<dbReference type="InterPro" id="IPR045380">
    <property type="entry name" value="LD_TPept_scaffold_dom"/>
</dbReference>
<dbReference type="SUPFAM" id="SSF47090">
    <property type="entry name" value="PGBD-like"/>
    <property type="match status" value="1"/>
</dbReference>
<dbReference type="InterPro" id="IPR036366">
    <property type="entry name" value="PGBDSf"/>
</dbReference>
<dbReference type="Pfam" id="PF03734">
    <property type="entry name" value="YkuD"/>
    <property type="match status" value="1"/>
</dbReference>
<dbReference type="PATRIC" id="fig|1225176.3.peg.2754"/>
<dbReference type="Proteomes" id="UP000004478">
    <property type="component" value="Unassembled WGS sequence"/>
</dbReference>
<protein>
    <submittedName>
        <fullName evidence="9">Murein L,D-transpeptidase</fullName>
    </submittedName>
</protein>
<evidence type="ECO:0000256" key="1">
    <source>
        <dbReference type="ARBA" id="ARBA00004752"/>
    </source>
</evidence>
<evidence type="ECO:0000256" key="7">
    <source>
        <dbReference type="PROSITE-ProRule" id="PRU01373"/>
    </source>
</evidence>
<dbReference type="PANTHER" id="PTHR41533">
    <property type="entry name" value="L,D-TRANSPEPTIDASE HI_1667-RELATED"/>
    <property type="match status" value="1"/>
</dbReference>
<dbReference type="PANTHER" id="PTHR41533:SF2">
    <property type="entry name" value="BLR7131 PROTEIN"/>
    <property type="match status" value="1"/>
</dbReference>
<dbReference type="GO" id="GO:0071555">
    <property type="term" value="P:cell wall organization"/>
    <property type="evidence" value="ECO:0007669"/>
    <property type="project" value="UniProtKB-UniRule"/>
</dbReference>
<dbReference type="UniPathway" id="UPA00219"/>
<dbReference type="GO" id="GO:0004180">
    <property type="term" value="F:carboxypeptidase activity"/>
    <property type="evidence" value="ECO:0007669"/>
    <property type="project" value="UniProtKB-ARBA"/>
</dbReference>
<evidence type="ECO:0000259" key="8">
    <source>
        <dbReference type="PROSITE" id="PS52029"/>
    </source>
</evidence>
<dbReference type="GO" id="GO:0009252">
    <property type="term" value="P:peptidoglycan biosynthetic process"/>
    <property type="evidence" value="ECO:0007669"/>
    <property type="project" value="UniProtKB-UniPathway"/>
</dbReference>
<evidence type="ECO:0000313" key="9">
    <source>
        <dbReference type="EMBL" id="EKB48807.1"/>
    </source>
</evidence>
<feature type="active site" description="Proton donor/acceptor" evidence="7">
    <location>
        <position position="458"/>
    </location>
</feature>
<keyword evidence="3" id="KW-0808">Transferase</keyword>
<dbReference type="InterPro" id="IPR038063">
    <property type="entry name" value="Transpep_catalytic_dom"/>
</dbReference>
<reference evidence="9 10" key="1">
    <citation type="journal article" date="2012" name="J. Bacteriol.">
        <title>Draft Genome Sequence of Cecembia lonarensis Strain LW9T, Isolated from Lonar Lake, a Haloalkaline Lake in India.</title>
        <authorList>
            <person name="Shivaji S."/>
            <person name="Ara S."/>
            <person name="Singh A."/>
            <person name="Pinnaka A.K."/>
        </authorList>
    </citation>
    <scope>NUCLEOTIDE SEQUENCE [LARGE SCALE GENOMIC DNA]</scope>
    <source>
        <strain evidence="9 10">LW9</strain>
    </source>
</reference>
<dbReference type="InterPro" id="IPR005490">
    <property type="entry name" value="LD_TPept_cat_dom"/>
</dbReference>
<sequence length="559" mass="65011">MRNLILFFLLFVWIPLLGQEITSTQNGSSFYLRTFLEPTDPSQKPLVQGQMLFSSVVVHRFYTERDFQVAWLREDTVLLELAYEMRYEIQQSKFDGLQPADYHLQAIDGLFMKYEAARSEGRSLSRADMGALDLLLSDAFVMLASHLYHGKVDPEQLRTVWNIQRSAPDLYLDQRLSSAIQAGSIRRALQDLYPSFTIYRPMREGLRQLYNDFERFQIEQTSSWKELKISRSLKVGDNSPIIPDVVKRLSFWGFLPNDYESQGKGYDAEIEEAVKKLQLKFGMESDGVIGQGTIYALNQSPQDLIKKTSINLERLRWLPDNLKEQELIIVNTANFQFDFIQQRDTVLTSRVIVGRSFHSTPQFSAQMSYLVFSPTWTVPPSILRQEVIPGMRKDPQYMAKRKMRLLTFSGQEVPTSSVDWSKVSAAGFPYMVRQDPGEHNSLGLVKFMFPNKHHVYIHDTPARSLFEREDRALSYGCIRIQKPVELAKLLLQHDEGWTDERINSAMRQSREQVVNLDRKIPVVILYLTYWTTSDGRVFFRRDIYNRDNEVYQALIQRRG</sequence>
<dbReference type="SUPFAM" id="SSF141523">
    <property type="entry name" value="L,D-transpeptidase catalytic domain-like"/>
    <property type="match status" value="1"/>
</dbReference>
<dbReference type="EMBL" id="AMGM01000041">
    <property type="protein sequence ID" value="EKB48807.1"/>
    <property type="molecule type" value="Genomic_DNA"/>
</dbReference>
<gene>
    <name evidence="9" type="ORF">B879_02587</name>
</gene>
<dbReference type="GO" id="GO:0008360">
    <property type="term" value="P:regulation of cell shape"/>
    <property type="evidence" value="ECO:0007669"/>
    <property type="project" value="UniProtKB-UniRule"/>
</dbReference>